<dbReference type="Gramene" id="ERN02081">
    <property type="protein sequence ID" value="ERN02081"/>
    <property type="gene ID" value="AMTR_s00045p00149350"/>
</dbReference>
<dbReference type="eggNOG" id="KOG1237">
    <property type="taxonomic scope" value="Eukaryota"/>
</dbReference>
<dbReference type="SUPFAM" id="SSF103473">
    <property type="entry name" value="MFS general substrate transporter"/>
    <property type="match status" value="1"/>
</dbReference>
<keyword evidence="9" id="KW-1185">Reference proteome</keyword>
<evidence type="ECO:0000256" key="5">
    <source>
        <dbReference type="ARBA" id="ARBA00023136"/>
    </source>
</evidence>
<proteinExistence type="inferred from homology"/>
<keyword evidence="3 7" id="KW-0812">Transmembrane</keyword>
<dbReference type="EMBL" id="KI394661">
    <property type="protein sequence ID" value="ERN02081.1"/>
    <property type="molecule type" value="Genomic_DNA"/>
</dbReference>
<feature type="region of interest" description="Disordered" evidence="6">
    <location>
        <begin position="458"/>
        <end position="502"/>
    </location>
</feature>
<evidence type="ECO:0000256" key="7">
    <source>
        <dbReference type="SAM" id="Phobius"/>
    </source>
</evidence>
<dbReference type="InterPro" id="IPR036259">
    <property type="entry name" value="MFS_trans_sf"/>
</dbReference>
<evidence type="ECO:0000256" key="4">
    <source>
        <dbReference type="ARBA" id="ARBA00022989"/>
    </source>
</evidence>
<sequence length="502" mass="55730">MGLSKLLSEVKGYILLTTQAHYKALQPDFCLTGDCLHGRKAAIFYSSLYLIALGAGGIRGSLPALGADQFSHKEPKEKKHLAGFFNWLLMSITIGASIGVTVIVWLDMNKGWDLGFFVSMIATVVGLIVLTFGVPFYRGRVPGDSPLQKVLQVIVVAFKNMNKTLPENPEELYEISNREAALDEERLRHTKQFRFLNKAAIVQGEEDVGPWKVCTVTQVEEVKILTRMLPLIGSTIIMNTCLAQLQTFSIHQGIQMDPYLGKFKVPAASIPVIPLFFMSILIPIYELIFVPVMRKITGHPSGITHLQRVGVGLVLSVVSMVVAGLVEVKRRNAAIHDGKDISLFWLSFHYAIFGIADMFTLVGLMEFFYSEAPASMRSLSTSFSWLSLSIGYFLSTIFVDTINSVTQRITPSKLGWLHGTDMNLNNLDLFYWFLAILSALNFVVYLFCAKWYKYKKVSGGEGESGERLKEIEKISESGEGLKPIEKTGESADGESGEGLKQI</sequence>
<dbReference type="GO" id="GO:0016020">
    <property type="term" value="C:membrane"/>
    <property type="evidence" value="ECO:0000318"/>
    <property type="project" value="GO_Central"/>
</dbReference>
<evidence type="ECO:0000256" key="3">
    <source>
        <dbReference type="ARBA" id="ARBA00022692"/>
    </source>
</evidence>
<feature type="transmembrane region" description="Helical" evidence="7">
    <location>
        <begin position="348"/>
        <end position="369"/>
    </location>
</feature>
<evidence type="ECO:0000313" key="9">
    <source>
        <dbReference type="Proteomes" id="UP000017836"/>
    </source>
</evidence>
<protein>
    <recommendedName>
        <fullName evidence="10">Major facilitator superfamily (MFS) profile domain-containing protein</fullName>
    </recommendedName>
</protein>
<feature type="transmembrane region" description="Helical" evidence="7">
    <location>
        <begin position="309"/>
        <end position="328"/>
    </location>
</feature>
<feature type="transmembrane region" description="Helical" evidence="7">
    <location>
        <begin position="390"/>
        <end position="409"/>
    </location>
</feature>
<feature type="transmembrane region" description="Helical" evidence="7">
    <location>
        <begin position="228"/>
        <end position="248"/>
    </location>
</feature>
<name>W1P3C3_AMBTC</name>
<evidence type="ECO:0008006" key="10">
    <source>
        <dbReference type="Google" id="ProtNLM"/>
    </source>
</evidence>
<evidence type="ECO:0000256" key="2">
    <source>
        <dbReference type="ARBA" id="ARBA00005982"/>
    </source>
</evidence>
<feature type="compositionally biased region" description="Basic and acidic residues" evidence="6">
    <location>
        <begin position="464"/>
        <end position="476"/>
    </location>
</feature>
<evidence type="ECO:0000256" key="1">
    <source>
        <dbReference type="ARBA" id="ARBA00004141"/>
    </source>
</evidence>
<organism evidence="8 9">
    <name type="scientific">Amborella trichopoda</name>
    <dbReference type="NCBI Taxonomy" id="13333"/>
    <lineage>
        <taxon>Eukaryota</taxon>
        <taxon>Viridiplantae</taxon>
        <taxon>Streptophyta</taxon>
        <taxon>Embryophyta</taxon>
        <taxon>Tracheophyta</taxon>
        <taxon>Spermatophyta</taxon>
        <taxon>Magnoliopsida</taxon>
        <taxon>Amborellales</taxon>
        <taxon>Amborellaceae</taxon>
        <taxon>Amborella</taxon>
    </lineage>
</organism>
<dbReference type="GO" id="GO:0055085">
    <property type="term" value="P:transmembrane transport"/>
    <property type="evidence" value="ECO:0000318"/>
    <property type="project" value="GO_Central"/>
</dbReference>
<comment type="similarity">
    <text evidence="2">Belongs to the major facilitator superfamily. Proton-dependent oligopeptide transporter (POT/PTR) (TC 2.A.17) family.</text>
</comment>
<dbReference type="Proteomes" id="UP000017836">
    <property type="component" value="Unassembled WGS sequence"/>
</dbReference>
<reference evidence="9" key="1">
    <citation type="journal article" date="2013" name="Science">
        <title>The Amborella genome and the evolution of flowering plants.</title>
        <authorList>
            <consortium name="Amborella Genome Project"/>
        </authorList>
    </citation>
    <scope>NUCLEOTIDE SEQUENCE [LARGE SCALE GENOMIC DNA]</scope>
</reference>
<evidence type="ECO:0000313" key="8">
    <source>
        <dbReference type="EMBL" id="ERN02081.1"/>
    </source>
</evidence>
<gene>
    <name evidence="8" type="ORF">AMTR_s00045p00149350</name>
</gene>
<feature type="transmembrane region" description="Helical" evidence="7">
    <location>
        <begin position="114"/>
        <end position="137"/>
    </location>
</feature>
<keyword evidence="5 7" id="KW-0472">Membrane</keyword>
<dbReference type="GO" id="GO:0022857">
    <property type="term" value="F:transmembrane transporter activity"/>
    <property type="evidence" value="ECO:0000318"/>
    <property type="project" value="GO_Central"/>
</dbReference>
<keyword evidence="4 7" id="KW-1133">Transmembrane helix</keyword>
<dbReference type="Gene3D" id="1.20.1250.20">
    <property type="entry name" value="MFS general substrate transporter like domains"/>
    <property type="match status" value="1"/>
</dbReference>
<dbReference type="Pfam" id="PF00854">
    <property type="entry name" value="PTR2"/>
    <property type="match status" value="1"/>
</dbReference>
<feature type="transmembrane region" description="Helical" evidence="7">
    <location>
        <begin position="268"/>
        <end position="288"/>
    </location>
</feature>
<feature type="transmembrane region" description="Helical" evidence="7">
    <location>
        <begin position="42"/>
        <end position="62"/>
    </location>
</feature>
<dbReference type="AlphaFoldDB" id="W1P3C3"/>
<accession>W1P3C3</accession>
<dbReference type="HOGENOM" id="CLU_009313_4_1_1"/>
<feature type="transmembrane region" description="Helical" evidence="7">
    <location>
        <begin position="83"/>
        <end position="108"/>
    </location>
</feature>
<dbReference type="PANTHER" id="PTHR11654">
    <property type="entry name" value="OLIGOPEPTIDE TRANSPORTER-RELATED"/>
    <property type="match status" value="1"/>
</dbReference>
<comment type="subcellular location">
    <subcellularLocation>
        <location evidence="1">Membrane</location>
        <topology evidence="1">Multi-pass membrane protein</topology>
    </subcellularLocation>
</comment>
<feature type="transmembrane region" description="Helical" evidence="7">
    <location>
        <begin position="429"/>
        <end position="448"/>
    </location>
</feature>
<dbReference type="InterPro" id="IPR000109">
    <property type="entry name" value="POT_fam"/>
</dbReference>
<evidence type="ECO:0000256" key="6">
    <source>
        <dbReference type="SAM" id="MobiDB-lite"/>
    </source>
</evidence>